<dbReference type="GO" id="GO:0016758">
    <property type="term" value="F:hexosyltransferase activity"/>
    <property type="evidence" value="ECO:0007669"/>
    <property type="project" value="InterPro"/>
</dbReference>
<evidence type="ECO:0000313" key="5">
    <source>
        <dbReference type="Proteomes" id="UP000293583"/>
    </source>
</evidence>
<dbReference type="EMBL" id="SEWY01000001">
    <property type="protein sequence ID" value="TBH75358.1"/>
    <property type="molecule type" value="Genomic_DNA"/>
</dbReference>
<feature type="domain" description="Glycosyl transferase family 28 C-terminal" evidence="3">
    <location>
        <begin position="310"/>
        <end position="411"/>
    </location>
</feature>
<dbReference type="OrthoDB" id="9805366at2"/>
<keyword evidence="5" id="KW-1185">Reference proteome</keyword>
<dbReference type="Gene3D" id="3.40.50.2000">
    <property type="entry name" value="Glycogen Phosphorylase B"/>
    <property type="match status" value="2"/>
</dbReference>
<dbReference type="AlphaFoldDB" id="A0A4Q9BJ23"/>
<protein>
    <recommendedName>
        <fullName evidence="3">Glycosyl transferase family 28 C-terminal domain-containing protein</fullName>
    </recommendedName>
</protein>
<sequence>MKALFILTPAIGHYTASFPVINSLNELGYSTYVTVNNEYESTLNSLGYNTCVLNASPFGLDYDLVGDYSTSQLKEVLSKRMEFEMYAFRKQELKQILVHVQPNLVFIDAQNATDFIPLYRDLKILKSKVFFLQTTLSTSQTWKYPNYTSLCSPNKTMKIIVENLLNRLYLTSNRVFDWFRFLGFDDKSIITKKFREEHIAILYSPLWIYPIGCMFNNIPKLIVSPQELEFERKFKNVVYLGSSVNKNNLVTRMTNSDSSKELLYISFGTLNLHKTKVIESFLDRLNLALISFPNLTIITSGGMNLELINRNKDRWERIDIMSYLDQMEVLKKCDYFISHGGLNSIKEAIYFNVPLLIYPLEGDQIGNAQKVKYYNLGLCGDIEFDSVELIKFKLTSLIDDKKRYKLKMEDFNKRTSYYNITERLQKSINEAVELL</sequence>
<keyword evidence="2" id="KW-0808">Transferase</keyword>
<dbReference type="Proteomes" id="UP000293583">
    <property type="component" value="Unassembled WGS sequence"/>
</dbReference>
<gene>
    <name evidence="4" type="ORF">EWU20_01915</name>
</gene>
<organism evidence="4 5">
    <name type="scientific">Aquirufa antheringensis</name>
    <dbReference type="NCBI Taxonomy" id="2516559"/>
    <lineage>
        <taxon>Bacteria</taxon>
        <taxon>Pseudomonadati</taxon>
        <taxon>Bacteroidota</taxon>
        <taxon>Cytophagia</taxon>
        <taxon>Cytophagales</taxon>
        <taxon>Flectobacillaceae</taxon>
        <taxon>Aquirufa</taxon>
    </lineage>
</organism>
<accession>A0A4Q9BJ23</accession>
<evidence type="ECO:0000256" key="2">
    <source>
        <dbReference type="ARBA" id="ARBA00022679"/>
    </source>
</evidence>
<reference evidence="4 5" key="1">
    <citation type="submission" date="2019-02" db="EMBL/GenBank/DDBJ databases">
        <title>Genome of a new Bacteroidetes strain.</title>
        <authorList>
            <person name="Pitt A."/>
        </authorList>
    </citation>
    <scope>NUCLEOTIDE SEQUENCE [LARGE SCALE GENOMIC DNA]</scope>
    <source>
        <strain evidence="4 5">103A-SOEBACH</strain>
    </source>
</reference>
<dbReference type="Pfam" id="PF04101">
    <property type="entry name" value="Glyco_tran_28_C"/>
    <property type="match status" value="1"/>
</dbReference>
<comment type="caution">
    <text evidence="4">The sequence shown here is derived from an EMBL/GenBank/DDBJ whole genome shotgun (WGS) entry which is preliminary data.</text>
</comment>
<keyword evidence="1" id="KW-0328">Glycosyltransferase</keyword>
<evidence type="ECO:0000256" key="1">
    <source>
        <dbReference type="ARBA" id="ARBA00022676"/>
    </source>
</evidence>
<dbReference type="RefSeq" id="WP_130922528.1">
    <property type="nucleotide sequence ID" value="NZ_JAANOM010000002.1"/>
</dbReference>
<dbReference type="PANTHER" id="PTHR48043">
    <property type="entry name" value="EG:EG0003.4 PROTEIN-RELATED"/>
    <property type="match status" value="1"/>
</dbReference>
<name>A0A4Q9BJ23_9BACT</name>
<dbReference type="PANTHER" id="PTHR48043:SF145">
    <property type="entry name" value="FI06409P-RELATED"/>
    <property type="match status" value="1"/>
</dbReference>
<evidence type="ECO:0000259" key="3">
    <source>
        <dbReference type="Pfam" id="PF04101"/>
    </source>
</evidence>
<dbReference type="InterPro" id="IPR007235">
    <property type="entry name" value="Glyco_trans_28_C"/>
</dbReference>
<evidence type="ECO:0000313" key="4">
    <source>
        <dbReference type="EMBL" id="TBH75358.1"/>
    </source>
</evidence>
<dbReference type="InterPro" id="IPR050271">
    <property type="entry name" value="UDP-glycosyltransferase"/>
</dbReference>
<proteinExistence type="predicted"/>
<dbReference type="SUPFAM" id="SSF53756">
    <property type="entry name" value="UDP-Glycosyltransferase/glycogen phosphorylase"/>
    <property type="match status" value="1"/>
</dbReference>